<dbReference type="Proteomes" id="UP000541154">
    <property type="component" value="Unassembled WGS sequence"/>
</dbReference>
<gene>
    <name evidence="2" type="ORF">ETB97_003168</name>
</gene>
<dbReference type="AlphaFoldDB" id="A0A8H6A1H8"/>
<protein>
    <recommendedName>
        <fullName evidence="4">Triacylglycerol lipase</fullName>
    </recommendedName>
</protein>
<organism evidence="2 3">
    <name type="scientific">Petromyces alliaceus</name>
    <name type="common">Aspergillus alliaceus</name>
    <dbReference type="NCBI Taxonomy" id="209559"/>
    <lineage>
        <taxon>Eukaryota</taxon>
        <taxon>Fungi</taxon>
        <taxon>Dikarya</taxon>
        <taxon>Ascomycota</taxon>
        <taxon>Pezizomycotina</taxon>
        <taxon>Eurotiomycetes</taxon>
        <taxon>Eurotiomycetidae</taxon>
        <taxon>Eurotiales</taxon>
        <taxon>Aspergillaceae</taxon>
        <taxon>Aspergillus</taxon>
        <taxon>Aspergillus subgen. Circumdati</taxon>
    </lineage>
</organism>
<dbReference type="Gene3D" id="3.40.50.1820">
    <property type="entry name" value="alpha/beta hydrolase"/>
    <property type="match status" value="1"/>
</dbReference>
<keyword evidence="1" id="KW-0378">Hydrolase</keyword>
<dbReference type="SUPFAM" id="SSF53474">
    <property type="entry name" value="alpha/beta-Hydrolases"/>
    <property type="match status" value="1"/>
</dbReference>
<reference evidence="2 3" key="1">
    <citation type="submission" date="2019-04" db="EMBL/GenBank/DDBJ databases">
        <title>Aspergillus burnettii sp. nov., novel species from soil in southeast Queensland.</title>
        <authorList>
            <person name="Gilchrist C.L.M."/>
            <person name="Pitt J.I."/>
            <person name="Lange L."/>
            <person name="Lacey H.J."/>
            <person name="Vuong D."/>
            <person name="Midgley D.J."/>
            <person name="Greenfield P."/>
            <person name="Bradbury M."/>
            <person name="Lacey E."/>
            <person name="Busk P.K."/>
            <person name="Pilgaard B."/>
            <person name="Chooi Y.H."/>
            <person name="Piggott A.M."/>
        </authorList>
    </citation>
    <scope>NUCLEOTIDE SEQUENCE [LARGE SCALE GENOMIC DNA]</scope>
    <source>
        <strain evidence="2 3">FRR 5400</strain>
    </source>
</reference>
<proteinExistence type="predicted"/>
<evidence type="ECO:0008006" key="4">
    <source>
        <dbReference type="Google" id="ProtNLM"/>
    </source>
</evidence>
<evidence type="ECO:0000313" key="3">
    <source>
        <dbReference type="Proteomes" id="UP000541154"/>
    </source>
</evidence>
<name>A0A8H6A1H8_PETAA</name>
<accession>A0A8H6A1H8</accession>
<dbReference type="GO" id="GO:0004806">
    <property type="term" value="F:triacylglycerol lipase activity"/>
    <property type="evidence" value="ECO:0007669"/>
    <property type="project" value="InterPro"/>
</dbReference>
<dbReference type="PANTHER" id="PTHR34853">
    <property type="match status" value="1"/>
</dbReference>
<dbReference type="InterPro" id="IPR005152">
    <property type="entry name" value="Lipase_secreted"/>
</dbReference>
<dbReference type="PANTHER" id="PTHR34853:SF5">
    <property type="entry name" value="LIP-DOMAIN-CONTAINING PROTEIN-RELATED"/>
    <property type="match status" value="1"/>
</dbReference>
<dbReference type="GO" id="GO:0016042">
    <property type="term" value="P:lipid catabolic process"/>
    <property type="evidence" value="ECO:0007669"/>
    <property type="project" value="InterPro"/>
</dbReference>
<dbReference type="EMBL" id="SPNV01000173">
    <property type="protein sequence ID" value="KAF5859209.1"/>
    <property type="molecule type" value="Genomic_DNA"/>
</dbReference>
<dbReference type="InterPro" id="IPR029058">
    <property type="entry name" value="AB_hydrolase_fold"/>
</dbReference>
<keyword evidence="3" id="KW-1185">Reference proteome</keyword>
<sequence>MANECESPYVDPEAKTIMFGYSGGGYATEWASEFHSSYSPELKIVGATIGGPPTNITKSYLSVSGGRAAGLNAWAMLGVMNAYPHLKAYMLDDLLPEYHDAFLVL</sequence>
<evidence type="ECO:0000256" key="1">
    <source>
        <dbReference type="ARBA" id="ARBA00022801"/>
    </source>
</evidence>
<evidence type="ECO:0000313" key="2">
    <source>
        <dbReference type="EMBL" id="KAF5859209.1"/>
    </source>
</evidence>
<comment type="caution">
    <text evidence="2">The sequence shown here is derived from an EMBL/GenBank/DDBJ whole genome shotgun (WGS) entry which is preliminary data.</text>
</comment>
<dbReference type="Pfam" id="PF03583">
    <property type="entry name" value="LIP"/>
    <property type="match status" value="1"/>
</dbReference>